<organism evidence="5 6">
    <name type="scientific">Gracilariopsis chorda</name>
    <dbReference type="NCBI Taxonomy" id="448386"/>
    <lineage>
        <taxon>Eukaryota</taxon>
        <taxon>Rhodophyta</taxon>
        <taxon>Florideophyceae</taxon>
        <taxon>Rhodymeniophycidae</taxon>
        <taxon>Gracilariales</taxon>
        <taxon>Gracilariaceae</taxon>
        <taxon>Gracilariopsis</taxon>
    </lineage>
</organism>
<dbReference type="InterPro" id="IPR043898">
    <property type="entry name" value="FANCL_d2"/>
</dbReference>
<dbReference type="GO" id="GO:0043240">
    <property type="term" value="C:Fanconi anaemia nuclear complex"/>
    <property type="evidence" value="ECO:0007669"/>
    <property type="project" value="InterPro"/>
</dbReference>
<feature type="domain" description="FANCL C-terminal" evidence="2">
    <location>
        <begin position="314"/>
        <end position="378"/>
    </location>
</feature>
<dbReference type="GO" id="GO:0036297">
    <property type="term" value="P:interstrand cross-link repair"/>
    <property type="evidence" value="ECO:0007669"/>
    <property type="project" value="InterPro"/>
</dbReference>
<dbReference type="InterPro" id="IPR019162">
    <property type="entry name" value="FancL_WD-rpt_cont_dom"/>
</dbReference>
<reference evidence="5 6" key="1">
    <citation type="journal article" date="2018" name="Mol. Biol. Evol.">
        <title>Analysis of the draft genome of the red seaweed Gracilariopsis chorda provides insights into genome size evolution in Rhodophyta.</title>
        <authorList>
            <person name="Lee J."/>
            <person name="Yang E.C."/>
            <person name="Graf L."/>
            <person name="Yang J.H."/>
            <person name="Qiu H."/>
            <person name="Zel Zion U."/>
            <person name="Chan C.X."/>
            <person name="Stephens T.G."/>
            <person name="Weber A.P.M."/>
            <person name="Boo G.H."/>
            <person name="Boo S.M."/>
            <person name="Kim K.M."/>
            <person name="Shin Y."/>
            <person name="Jung M."/>
            <person name="Lee S.J."/>
            <person name="Yim H.S."/>
            <person name="Lee J.H."/>
            <person name="Bhattacharya D."/>
            <person name="Yoon H.S."/>
        </authorList>
    </citation>
    <scope>NUCLEOTIDE SEQUENCE [LARGE SCALE GENOMIC DNA]</scope>
    <source>
        <strain evidence="5 6">SKKU-2015</strain>
        <tissue evidence="5">Whole body</tissue>
    </source>
</reference>
<dbReference type="Pfam" id="PF11793">
    <property type="entry name" value="FANCL_C"/>
    <property type="match status" value="1"/>
</dbReference>
<dbReference type="Pfam" id="PF18890">
    <property type="entry name" value="FANCL_d2"/>
    <property type="match status" value="1"/>
</dbReference>
<dbReference type="Gene3D" id="3.30.40.10">
    <property type="entry name" value="Zinc/RING finger domain, C3HC4 (zinc finger)"/>
    <property type="match status" value="1"/>
</dbReference>
<dbReference type="STRING" id="448386.A0A2V3IQK7"/>
<dbReference type="InterPro" id="IPR016135">
    <property type="entry name" value="UBQ-conjugating_enzyme/RWD"/>
</dbReference>
<evidence type="ECO:0000313" key="5">
    <source>
        <dbReference type="EMBL" id="PXF44395.1"/>
    </source>
</evidence>
<dbReference type="InterPro" id="IPR026848">
    <property type="entry name" value="Fancl"/>
</dbReference>
<dbReference type="InterPro" id="IPR043003">
    <property type="entry name" value="FANCL_d3_sf"/>
</dbReference>
<dbReference type="CDD" id="cd23831">
    <property type="entry name" value="DRWD-N_FANCL"/>
    <property type="match status" value="1"/>
</dbReference>
<dbReference type="Pfam" id="PF18891">
    <property type="entry name" value="FANCL_d3"/>
    <property type="match status" value="1"/>
</dbReference>
<evidence type="ECO:0000259" key="1">
    <source>
        <dbReference type="Pfam" id="PF09765"/>
    </source>
</evidence>
<feature type="domain" description="Fanconi anemia complex subunit FancL WD-repeat containing" evidence="1">
    <location>
        <begin position="9"/>
        <end position="90"/>
    </location>
</feature>
<dbReference type="GO" id="GO:0061630">
    <property type="term" value="F:ubiquitin protein ligase activity"/>
    <property type="evidence" value="ECO:0007669"/>
    <property type="project" value="TreeGrafter"/>
</dbReference>
<dbReference type="CDD" id="cd16490">
    <property type="entry name" value="RING-CH-C4HC3_FANCL"/>
    <property type="match status" value="1"/>
</dbReference>
<dbReference type="Proteomes" id="UP000247409">
    <property type="component" value="Unassembled WGS sequence"/>
</dbReference>
<dbReference type="PANTHER" id="PTHR13206">
    <property type="entry name" value="UBIQUITIN LIGASE PROTEIN PHF9 FANCONI ANEMIA GROUP L PROTEIN"/>
    <property type="match status" value="1"/>
</dbReference>
<dbReference type="Gene3D" id="3.10.110.10">
    <property type="entry name" value="Ubiquitin Conjugating Enzyme"/>
    <property type="match status" value="1"/>
</dbReference>
<evidence type="ECO:0000259" key="4">
    <source>
        <dbReference type="Pfam" id="PF18891"/>
    </source>
</evidence>
<feature type="domain" description="FANCL UBC-like" evidence="3">
    <location>
        <begin position="112"/>
        <end position="199"/>
    </location>
</feature>
<dbReference type="CDD" id="cd23832">
    <property type="entry name" value="DRWD-C_FANCL"/>
    <property type="match status" value="1"/>
</dbReference>
<feature type="domain" description="FANCL UBC-like" evidence="4">
    <location>
        <begin position="201"/>
        <end position="300"/>
    </location>
</feature>
<dbReference type="EMBL" id="NBIV01000092">
    <property type="protein sequence ID" value="PXF44395.1"/>
    <property type="molecule type" value="Genomic_DNA"/>
</dbReference>
<evidence type="ECO:0000259" key="3">
    <source>
        <dbReference type="Pfam" id="PF18890"/>
    </source>
</evidence>
<dbReference type="AlphaFoldDB" id="A0A2V3IQK7"/>
<proteinExistence type="predicted"/>
<dbReference type="CDD" id="cd23786">
    <property type="entry name" value="ELF_FANCL"/>
    <property type="match status" value="1"/>
</dbReference>
<keyword evidence="6" id="KW-1185">Reference proteome</keyword>
<accession>A0A2V3IQK7</accession>
<protein>
    <submittedName>
        <fullName evidence="5">E3 ubiquitin-protein ligase FANCL</fullName>
    </submittedName>
</protein>
<dbReference type="PANTHER" id="PTHR13206:SF0">
    <property type="entry name" value="E3 UBIQUITIN-PROTEIN LIGASE FANCL"/>
    <property type="match status" value="1"/>
</dbReference>
<name>A0A2V3IQK7_9FLOR</name>
<dbReference type="Gene3D" id="3.10.110.20">
    <property type="entry name" value="RWD domain-like"/>
    <property type="match status" value="1"/>
</dbReference>
<dbReference type="InterPro" id="IPR013083">
    <property type="entry name" value="Znf_RING/FYVE/PHD"/>
</dbReference>
<evidence type="ECO:0000259" key="2">
    <source>
        <dbReference type="Pfam" id="PF11793"/>
    </source>
</evidence>
<sequence>MQRRLLTLQKLINDFPCVVPQDSNLTEYAGFLCVRQRQFRISVSSDCSIFHADKQLIHILGSDIDIVTERLKAAADPHDFLIELRDLIERAISKEDADRPLLKEADLPPAFYYEHLLSEIEALGWGRVESIDRTMRSLDLNITDSAQRKHTIQILLPVDYPREPPTCVASLPQEFTPKLGEHHILNDVLNQYGQFIERFQDFFRVMEDFDSNTCILEPEHPTWRDTYRRVCIGKHCSVRIEVDPRAPISGFPECRFLGSENAVAPFKQHLNQNIHKWDITGGTLPRENLQGVLELQFPSRESLMKDTEDVLLDECGICYSYRLDDRVPDIACDLKECSKPYHRACLVDWLRALPDTRESFGTISGNCVYCEHPIVVSMKPI</sequence>
<dbReference type="GO" id="GO:0006513">
    <property type="term" value="P:protein monoubiquitination"/>
    <property type="evidence" value="ECO:0007669"/>
    <property type="project" value="TreeGrafter"/>
</dbReference>
<dbReference type="OrthoDB" id="10263265at2759"/>
<dbReference type="InterPro" id="IPR026850">
    <property type="entry name" value="FANCL_C"/>
</dbReference>
<gene>
    <name evidence="5" type="ORF">BWQ96_05838</name>
</gene>
<dbReference type="Pfam" id="PF09765">
    <property type="entry name" value="FANCL_d1"/>
    <property type="match status" value="1"/>
</dbReference>
<evidence type="ECO:0000313" key="6">
    <source>
        <dbReference type="Proteomes" id="UP000247409"/>
    </source>
</evidence>
<dbReference type="InterPro" id="IPR044037">
    <property type="entry name" value="FANCL_d3"/>
</dbReference>
<comment type="caution">
    <text evidence="5">The sequence shown here is derived from an EMBL/GenBank/DDBJ whole genome shotgun (WGS) entry which is preliminary data.</text>
</comment>
<dbReference type="SMART" id="SM01197">
    <property type="entry name" value="FANCL_C"/>
    <property type="match status" value="1"/>
</dbReference>